<evidence type="ECO:0000313" key="2">
    <source>
        <dbReference type="Proteomes" id="UP001060507"/>
    </source>
</evidence>
<dbReference type="Proteomes" id="UP001060507">
    <property type="component" value="Unassembled WGS sequence"/>
</dbReference>
<reference evidence="1" key="1">
    <citation type="journal article" date="2022" name="J. Appl. Microbiol.">
        <title>PCR-based ORF typing of Klebsiella pneumoniae for rapid identification of global clones and transmission events.</title>
        <authorList>
            <person name="Nonogaki R."/>
            <person name="Iijima A."/>
            <person name="Kawamura K."/>
            <person name="Kayama S."/>
            <person name="Sugai M."/>
            <person name="Yagi T."/>
            <person name="Arakawa Y."/>
            <person name="Doi Y."/>
            <person name="Suzuki M."/>
        </authorList>
    </citation>
    <scope>NUCLEOTIDE SEQUENCE</scope>
    <source>
        <strain evidence="1">NUKP-37</strain>
    </source>
</reference>
<evidence type="ECO:0000313" key="1">
    <source>
        <dbReference type="EMBL" id="GKJ89812.1"/>
    </source>
</evidence>
<dbReference type="InterPro" id="IPR013320">
    <property type="entry name" value="ConA-like_dom_sf"/>
</dbReference>
<sequence>MMGKVEQSTDWVNDTGSKLYYFPSINAGTLGMIDVKHNWAGGAKNLAPGAQLKNLCFLDDPASVGSVALNFDSTTGGLIFDKTSRQYLRLPAGFIPTAAMKDYMHSVWLKIDPANAGANGFSNVWVGIGATSYATTANRLIQVYPTITAGVITALTVCVRGINYSIKDYIGSLADGNLHCLSVRYQESADGTQQKGLVYLDGVLAYEGVWTGKIAYPAAAVNLNGIGSNLADTTPFAGRFYRARIDDLTLVSKTALQVIAEEMAAVAGRFS</sequence>
<dbReference type="AlphaFoldDB" id="A0A9P3UF05"/>
<proteinExistence type="predicted"/>
<protein>
    <submittedName>
        <fullName evidence="1">Uncharacterized protein</fullName>
    </submittedName>
</protein>
<accession>A0A9P3UF05</accession>
<name>A0A9P3UF05_KLEVA</name>
<dbReference type="RefSeq" id="WP_129675744.1">
    <property type="nucleotide sequence ID" value="NZ_BQTA01000004.1"/>
</dbReference>
<organism evidence="1 2">
    <name type="scientific">Klebsiella variicola</name>
    <dbReference type="NCBI Taxonomy" id="244366"/>
    <lineage>
        <taxon>Bacteria</taxon>
        <taxon>Pseudomonadati</taxon>
        <taxon>Pseudomonadota</taxon>
        <taxon>Gammaproteobacteria</taxon>
        <taxon>Enterobacterales</taxon>
        <taxon>Enterobacteriaceae</taxon>
        <taxon>Klebsiella/Raoultella group</taxon>
        <taxon>Klebsiella</taxon>
        <taxon>Klebsiella pneumoniae complex</taxon>
    </lineage>
</organism>
<gene>
    <name evidence="1" type="ORF">NUKP37_15590</name>
</gene>
<comment type="caution">
    <text evidence="1">The sequence shown here is derived from an EMBL/GenBank/DDBJ whole genome shotgun (WGS) entry which is preliminary data.</text>
</comment>
<dbReference type="EMBL" id="BQTA01000004">
    <property type="protein sequence ID" value="GKJ89812.1"/>
    <property type="molecule type" value="Genomic_DNA"/>
</dbReference>
<dbReference type="SUPFAM" id="SSF49899">
    <property type="entry name" value="Concanavalin A-like lectins/glucanases"/>
    <property type="match status" value="1"/>
</dbReference>